<sequence length="63" mass="6986">MKLKRLLGSAFRQIQHAGRRAMVFPQDAELALFDLPEADPAGPIVRDNLTLIVWEASPALACR</sequence>
<dbReference type="AlphaFoldDB" id="A0A5C5UIG4"/>
<evidence type="ECO:0000313" key="1">
    <source>
        <dbReference type="EMBL" id="TWT25627.1"/>
    </source>
</evidence>
<gene>
    <name evidence="1" type="ORF">FRX94_05730</name>
</gene>
<reference evidence="1 2" key="1">
    <citation type="submission" date="2019-08" db="EMBL/GenBank/DDBJ databases">
        <authorList>
            <person name="Lei W."/>
        </authorList>
    </citation>
    <scope>NUCLEOTIDE SEQUENCE [LARGE SCALE GENOMIC DNA]</scope>
    <source>
        <strain evidence="1 2">CCUG 58627</strain>
    </source>
</reference>
<dbReference type="RefSeq" id="WP_146324175.1">
    <property type="nucleotide sequence ID" value="NZ_BAABLR010000073.1"/>
</dbReference>
<evidence type="ECO:0000313" key="2">
    <source>
        <dbReference type="Proteomes" id="UP000320791"/>
    </source>
</evidence>
<name>A0A5C5UIG4_9CORY</name>
<organism evidence="1 2">
    <name type="scientific">Corynebacterium canis</name>
    <dbReference type="NCBI Taxonomy" id="679663"/>
    <lineage>
        <taxon>Bacteria</taxon>
        <taxon>Bacillati</taxon>
        <taxon>Actinomycetota</taxon>
        <taxon>Actinomycetes</taxon>
        <taxon>Mycobacteriales</taxon>
        <taxon>Corynebacteriaceae</taxon>
        <taxon>Corynebacterium</taxon>
    </lineage>
</organism>
<comment type="caution">
    <text evidence="1">The sequence shown here is derived from an EMBL/GenBank/DDBJ whole genome shotgun (WGS) entry which is preliminary data.</text>
</comment>
<accession>A0A5C5UIG4</accession>
<dbReference type="EMBL" id="VOHM01000010">
    <property type="protein sequence ID" value="TWT25627.1"/>
    <property type="molecule type" value="Genomic_DNA"/>
</dbReference>
<proteinExistence type="predicted"/>
<protein>
    <submittedName>
        <fullName evidence="1">Uncharacterized protein</fullName>
    </submittedName>
</protein>
<dbReference type="Proteomes" id="UP000320791">
    <property type="component" value="Unassembled WGS sequence"/>
</dbReference>
<keyword evidence="2" id="KW-1185">Reference proteome</keyword>